<dbReference type="GO" id="GO:0047580">
    <property type="term" value="F:4-hydroxyproline epimerase activity"/>
    <property type="evidence" value="ECO:0007669"/>
    <property type="project" value="TreeGrafter"/>
</dbReference>
<comment type="caution">
    <text evidence="2">The sequence shown here is derived from an EMBL/GenBank/DDBJ whole genome shotgun (WGS) entry which is preliminary data.</text>
</comment>
<accession>A0A9D1S2A1</accession>
<organism evidence="2 3">
    <name type="scientific">Candidatus Nesterenkonia stercoripullorum</name>
    <dbReference type="NCBI Taxonomy" id="2838701"/>
    <lineage>
        <taxon>Bacteria</taxon>
        <taxon>Bacillati</taxon>
        <taxon>Actinomycetota</taxon>
        <taxon>Actinomycetes</taxon>
        <taxon>Micrococcales</taxon>
        <taxon>Micrococcaceae</taxon>
        <taxon>Nesterenkonia</taxon>
    </lineage>
</organism>
<reference evidence="2" key="1">
    <citation type="journal article" date="2021" name="PeerJ">
        <title>Extensive microbial diversity within the chicken gut microbiome revealed by metagenomics and culture.</title>
        <authorList>
            <person name="Gilroy R."/>
            <person name="Ravi A."/>
            <person name="Getino M."/>
            <person name="Pursley I."/>
            <person name="Horton D.L."/>
            <person name="Alikhan N.F."/>
            <person name="Baker D."/>
            <person name="Gharbi K."/>
            <person name="Hall N."/>
            <person name="Watson M."/>
            <person name="Adriaenssens E.M."/>
            <person name="Foster-Nyarko E."/>
            <person name="Jarju S."/>
            <person name="Secka A."/>
            <person name="Antonio M."/>
            <person name="Oren A."/>
            <person name="Chaudhuri R.R."/>
            <person name="La Ragione R."/>
            <person name="Hildebrand F."/>
            <person name="Pallen M.J."/>
        </authorList>
    </citation>
    <scope>NUCLEOTIDE SEQUENCE</scope>
    <source>
        <strain evidence="2">ChiHejej3B27-3195</strain>
    </source>
</reference>
<reference evidence="2" key="2">
    <citation type="submission" date="2021-04" db="EMBL/GenBank/DDBJ databases">
        <authorList>
            <person name="Gilroy R."/>
        </authorList>
    </citation>
    <scope>NUCLEOTIDE SEQUENCE</scope>
    <source>
        <strain evidence="2">ChiHejej3B27-3195</strain>
    </source>
</reference>
<gene>
    <name evidence="2" type="ORF">H9871_05325</name>
</gene>
<protein>
    <submittedName>
        <fullName evidence="2">Proline racemase family protein</fullName>
    </submittedName>
</protein>
<dbReference type="AlphaFoldDB" id="A0A9D1S2A1"/>
<dbReference type="InterPro" id="IPR008794">
    <property type="entry name" value="Pro_racemase_fam"/>
</dbReference>
<dbReference type="PANTHER" id="PTHR33442:SF5">
    <property type="entry name" value="BIFUNCTIONAL TRANS-3-HYDROXY-L-PROLINE DEHYDRATASE_2-EPIMERASE"/>
    <property type="match status" value="1"/>
</dbReference>
<dbReference type="PIRSF" id="PIRSF029792">
    <property type="entry name" value="Pro_racemase"/>
    <property type="match status" value="1"/>
</dbReference>
<dbReference type="Pfam" id="PF05544">
    <property type="entry name" value="Pro_racemase"/>
    <property type="match status" value="1"/>
</dbReference>
<dbReference type="SFLD" id="SFLDS00028">
    <property type="entry name" value="Proline_Racemase"/>
    <property type="match status" value="1"/>
</dbReference>
<dbReference type="Proteomes" id="UP000824151">
    <property type="component" value="Unassembled WGS sequence"/>
</dbReference>
<dbReference type="PANTHER" id="PTHR33442">
    <property type="entry name" value="TRANS-3-HYDROXY-L-PROLINE DEHYDRATASE"/>
    <property type="match status" value="1"/>
</dbReference>
<dbReference type="SUPFAM" id="SSF54506">
    <property type="entry name" value="Diaminopimelate epimerase-like"/>
    <property type="match status" value="1"/>
</dbReference>
<sequence>MTVRSISAVDVHVAGEASRVLMDSGELVKGADMPSRLTYCRSNLQWLRRLMLSEPRGYPGLLGSLVVPPVSAESDFGIVILEQADFAPMSGVNLMCAVTAMIETGRLPAREPVSTVRVDTASGTVDAHATVAEGRVKEVSIRNVPSFVVARHHSLLLPEYGRIPVDIAFGGQFYVQASAKRLGVRIAPESSKDLIRAGNALLAAAREQFPVQHPEEPALDEVHLPLIYEPVDEPGADCSSAVVMPSGRPVLEDPHGWETGSLDRSPGGTGTCARMAVQYANGALRLGEDFVTQSVLGTTLTGRLERATTVGPCSAVVPVIAGRGWITGFHEFVLAPDDPFPEGFRLDAG</sequence>
<dbReference type="EMBL" id="DXGD01000194">
    <property type="protein sequence ID" value="HIW99545.1"/>
    <property type="molecule type" value="Genomic_DNA"/>
</dbReference>
<evidence type="ECO:0000313" key="2">
    <source>
        <dbReference type="EMBL" id="HIW99545.1"/>
    </source>
</evidence>
<dbReference type="Gene3D" id="3.10.310.10">
    <property type="entry name" value="Diaminopimelate Epimerase, Chain A, domain 1"/>
    <property type="match status" value="2"/>
</dbReference>
<proteinExistence type="inferred from homology"/>
<evidence type="ECO:0000256" key="1">
    <source>
        <dbReference type="ARBA" id="ARBA00007529"/>
    </source>
</evidence>
<evidence type="ECO:0000313" key="3">
    <source>
        <dbReference type="Proteomes" id="UP000824151"/>
    </source>
</evidence>
<name>A0A9D1S2A1_9MICC</name>
<comment type="similarity">
    <text evidence="1">Belongs to the proline racemase family.</text>
</comment>